<name>A0AAW0K2I6_QUESU</name>
<dbReference type="Pfam" id="PF01535">
    <property type="entry name" value="PPR"/>
    <property type="match status" value="2"/>
</dbReference>
<evidence type="ECO:0000256" key="1">
    <source>
        <dbReference type="ARBA" id="ARBA00022737"/>
    </source>
</evidence>
<protein>
    <submittedName>
        <fullName evidence="2">Pentatricopeptide repeat-containing protein</fullName>
    </submittedName>
</protein>
<sequence length="92" mass="10577">MKEDSCECKDSLFVNAIKTYARAGLLDEAISLFKRIPQFNFVNKTESFNTLLQILVNESKLEAAHRLFLESSYGWEVKSRIRSLNLLMDALC</sequence>
<dbReference type="InterPro" id="IPR002885">
    <property type="entry name" value="PPR_rpt"/>
</dbReference>
<gene>
    <name evidence="2" type="ORF">CFP56_025569</name>
</gene>
<keyword evidence="1" id="KW-0677">Repeat</keyword>
<dbReference type="Proteomes" id="UP000237347">
    <property type="component" value="Unassembled WGS sequence"/>
</dbReference>
<dbReference type="AlphaFoldDB" id="A0AAW0K2I6"/>
<evidence type="ECO:0000313" key="2">
    <source>
        <dbReference type="EMBL" id="KAK7833492.1"/>
    </source>
</evidence>
<proteinExistence type="predicted"/>
<accession>A0AAW0K2I6</accession>
<dbReference type="InterPro" id="IPR011990">
    <property type="entry name" value="TPR-like_helical_dom_sf"/>
</dbReference>
<keyword evidence="3" id="KW-1185">Reference proteome</keyword>
<organism evidence="2 3">
    <name type="scientific">Quercus suber</name>
    <name type="common">Cork oak</name>
    <dbReference type="NCBI Taxonomy" id="58331"/>
    <lineage>
        <taxon>Eukaryota</taxon>
        <taxon>Viridiplantae</taxon>
        <taxon>Streptophyta</taxon>
        <taxon>Embryophyta</taxon>
        <taxon>Tracheophyta</taxon>
        <taxon>Spermatophyta</taxon>
        <taxon>Magnoliopsida</taxon>
        <taxon>eudicotyledons</taxon>
        <taxon>Gunneridae</taxon>
        <taxon>Pentapetalae</taxon>
        <taxon>rosids</taxon>
        <taxon>fabids</taxon>
        <taxon>Fagales</taxon>
        <taxon>Fagaceae</taxon>
        <taxon>Quercus</taxon>
    </lineage>
</organism>
<evidence type="ECO:0000313" key="3">
    <source>
        <dbReference type="Proteomes" id="UP000237347"/>
    </source>
</evidence>
<dbReference type="Gene3D" id="1.25.40.10">
    <property type="entry name" value="Tetratricopeptide repeat domain"/>
    <property type="match status" value="1"/>
</dbReference>
<reference evidence="2 3" key="1">
    <citation type="journal article" date="2018" name="Sci. Data">
        <title>The draft genome sequence of cork oak.</title>
        <authorList>
            <person name="Ramos A.M."/>
            <person name="Usie A."/>
            <person name="Barbosa P."/>
            <person name="Barros P.M."/>
            <person name="Capote T."/>
            <person name="Chaves I."/>
            <person name="Simoes F."/>
            <person name="Abreu I."/>
            <person name="Carrasquinho I."/>
            <person name="Faro C."/>
            <person name="Guimaraes J.B."/>
            <person name="Mendonca D."/>
            <person name="Nobrega F."/>
            <person name="Rodrigues L."/>
            <person name="Saibo N.J.M."/>
            <person name="Varela M.C."/>
            <person name="Egas C."/>
            <person name="Matos J."/>
            <person name="Miguel C.M."/>
            <person name="Oliveira M.M."/>
            <person name="Ricardo C.P."/>
            <person name="Goncalves S."/>
        </authorList>
    </citation>
    <scope>NUCLEOTIDE SEQUENCE [LARGE SCALE GENOMIC DNA]</scope>
    <source>
        <strain evidence="3">cv. HL8</strain>
    </source>
</reference>
<comment type="caution">
    <text evidence="2">The sequence shown here is derived from an EMBL/GenBank/DDBJ whole genome shotgun (WGS) entry which is preliminary data.</text>
</comment>
<dbReference type="EMBL" id="PKMF04000405">
    <property type="protein sequence ID" value="KAK7833492.1"/>
    <property type="molecule type" value="Genomic_DNA"/>
</dbReference>